<feature type="transmembrane region" description="Helical" evidence="1">
    <location>
        <begin position="313"/>
        <end position="332"/>
    </location>
</feature>
<protein>
    <submittedName>
        <fullName evidence="2">Inner membrane protein CreD</fullName>
    </submittedName>
</protein>
<keyword evidence="1" id="KW-0812">Transmembrane</keyword>
<accession>A0A2R8BB51</accession>
<keyword evidence="3" id="KW-1185">Reference proteome</keyword>
<dbReference type="Proteomes" id="UP000244880">
    <property type="component" value="Unassembled WGS sequence"/>
</dbReference>
<dbReference type="PANTHER" id="PTHR30092">
    <property type="entry name" value="INNER MEMBRANE PROTEIN CRED"/>
    <property type="match status" value="1"/>
</dbReference>
<dbReference type="Pfam" id="PF06123">
    <property type="entry name" value="CreD"/>
    <property type="match status" value="1"/>
</dbReference>
<organism evidence="2 3">
    <name type="scientific">Ascidiaceihabitans donghaensis</name>
    <dbReference type="NCBI Taxonomy" id="1510460"/>
    <lineage>
        <taxon>Bacteria</taxon>
        <taxon>Pseudomonadati</taxon>
        <taxon>Pseudomonadota</taxon>
        <taxon>Alphaproteobacteria</taxon>
        <taxon>Rhodobacterales</taxon>
        <taxon>Paracoccaceae</taxon>
        <taxon>Ascidiaceihabitans</taxon>
    </lineage>
</organism>
<feature type="transmembrane region" description="Helical" evidence="1">
    <location>
        <begin position="369"/>
        <end position="389"/>
    </location>
</feature>
<dbReference type="OrthoDB" id="9791851at2"/>
<feature type="transmembrane region" description="Helical" evidence="1">
    <location>
        <begin position="396"/>
        <end position="414"/>
    </location>
</feature>
<dbReference type="AlphaFoldDB" id="A0A2R8BB51"/>
<evidence type="ECO:0000313" key="3">
    <source>
        <dbReference type="Proteomes" id="UP000244880"/>
    </source>
</evidence>
<feature type="transmembrane region" description="Helical" evidence="1">
    <location>
        <begin position="420"/>
        <end position="438"/>
    </location>
</feature>
<keyword evidence="1" id="KW-0472">Membrane</keyword>
<feature type="transmembrane region" description="Helical" evidence="1">
    <location>
        <begin position="344"/>
        <end position="363"/>
    </location>
</feature>
<dbReference type="NCBIfam" id="NF008712">
    <property type="entry name" value="PRK11715.1-1"/>
    <property type="match status" value="1"/>
</dbReference>
<sequence>MLKSSGLRFLVVGLLTLLMFIPLGFIGDIVNSRSHYSEDTIRSLGQEWGGGQLFSGPQLVIPVTEDVIYNRKRKVLDPVTGQAKRDSNDAIIYEYFEEKITESRPSVYMYPDQFDLEITTQTQQRHRGIFNVPVYTAAVEARFDMRADDASKALQNNEVLVWDQAALHVYVSRNRALRGAAVLQADAQELTLEPLANGQNGISSLVGDPRKISQYKLTLGANGAHTLHASAVGRTSTVTFNSDWPDPSFTGSFLPNGSNISDGGFTATWEVPHLARALPQVSRENPDAVARETATMGVMFITPNDFYRTIYRAAEYGILFIALTFLTILLLDRTSVRPAHPVQYVMVGLAQSVFVLLMLAYAEQIGFDLAYLAASGATIALLVMFAATAMKMGTRTAALGGLLIVLYAVLYLILQSADYALLAGSTLAFVALAGTMYLTRNEDWYGAAGKGGGLLKWALTDPKPTPSKPE</sequence>
<dbReference type="GO" id="GO:0005886">
    <property type="term" value="C:plasma membrane"/>
    <property type="evidence" value="ECO:0007669"/>
    <property type="project" value="TreeGrafter"/>
</dbReference>
<dbReference type="RefSeq" id="WP_108827487.1">
    <property type="nucleotide sequence ID" value="NZ_OMOR01000001.1"/>
</dbReference>
<dbReference type="InterPro" id="IPR010364">
    <property type="entry name" value="Uncharacterised_IM_CreD"/>
</dbReference>
<keyword evidence="1" id="KW-1133">Transmembrane helix</keyword>
<reference evidence="2 3" key="1">
    <citation type="submission" date="2018-03" db="EMBL/GenBank/DDBJ databases">
        <authorList>
            <person name="Keele B.F."/>
        </authorList>
    </citation>
    <scope>NUCLEOTIDE SEQUENCE [LARGE SCALE GENOMIC DNA]</scope>
    <source>
        <strain evidence="2 3">CECT 8599</strain>
    </source>
</reference>
<gene>
    <name evidence="2" type="primary">creD</name>
    <name evidence="2" type="ORF">ASD8599_00984</name>
</gene>
<dbReference type="PIRSF" id="PIRSF004548">
    <property type="entry name" value="CreD"/>
    <property type="match status" value="1"/>
</dbReference>
<proteinExistence type="predicted"/>
<evidence type="ECO:0000313" key="2">
    <source>
        <dbReference type="EMBL" id="SPH20245.1"/>
    </source>
</evidence>
<evidence type="ECO:0000256" key="1">
    <source>
        <dbReference type="SAM" id="Phobius"/>
    </source>
</evidence>
<dbReference type="EMBL" id="OMOR01000001">
    <property type="protein sequence ID" value="SPH20245.1"/>
    <property type="molecule type" value="Genomic_DNA"/>
</dbReference>
<dbReference type="PANTHER" id="PTHR30092:SF0">
    <property type="entry name" value="INNER MEMBRANE PROTEIN CRED"/>
    <property type="match status" value="1"/>
</dbReference>
<name>A0A2R8BB51_9RHOB</name>